<reference evidence="1 2" key="1">
    <citation type="submission" date="2023-12" db="EMBL/GenBank/DDBJ databases">
        <title>Draft Genome Sequences of Bordetella parapertussis clinical Isolates from Colombia, 2023.</title>
        <authorList>
            <person name="Montilla E.A."/>
            <person name="Rojas F."/>
            <person name="Vargas M.N."/>
            <person name="Bonilla V."/>
            <person name="Duarte C."/>
        </authorList>
    </citation>
    <scope>NUCLEOTIDE SEQUENCE [LARGE SCALE GENOMIC DNA]</scope>
    <source>
        <strain evidence="1 2">320001806</strain>
    </source>
</reference>
<gene>
    <name evidence="1" type="ORF">U5T69_15040</name>
</gene>
<proteinExistence type="predicted"/>
<evidence type="ECO:0000313" key="1">
    <source>
        <dbReference type="EMBL" id="MEB2664472.1"/>
    </source>
</evidence>
<sequence length="127" mass="13698">RQLAMWLEPTHAQRVTDGATRTLADLAALPPARLAAAAGIGNPARFFQTLEQAGIRPAHTLALPDHYAYAQSPFTALDADLILVTAKDAIKCAALDDPRLWAVQVGTRLSDPDFGDWLSATLRARQP</sequence>
<feature type="non-terminal residue" evidence="1">
    <location>
        <position position="1"/>
    </location>
</feature>
<dbReference type="EC" id="2.7.1.130" evidence="1"/>
<dbReference type="Pfam" id="PF02606">
    <property type="entry name" value="LpxK"/>
    <property type="match status" value="1"/>
</dbReference>
<dbReference type="Proteomes" id="UP001324595">
    <property type="component" value="Unassembled WGS sequence"/>
</dbReference>
<accession>A0ABU5X6G7</accession>
<protein>
    <submittedName>
        <fullName evidence="1">Tetraacyldisaccharide 4'-kinase</fullName>
        <ecNumber evidence="1">2.7.1.130</ecNumber>
    </submittedName>
</protein>
<dbReference type="InterPro" id="IPR003758">
    <property type="entry name" value="LpxK"/>
</dbReference>
<comment type="caution">
    <text evidence="1">The sequence shown here is derived from an EMBL/GenBank/DDBJ whole genome shotgun (WGS) entry which is preliminary data.</text>
</comment>
<keyword evidence="1" id="KW-0808">Transferase</keyword>
<name>A0ABU5X6G7_BORPP</name>
<organism evidence="1 2">
    <name type="scientific">Bordetella parapertussis</name>
    <dbReference type="NCBI Taxonomy" id="519"/>
    <lineage>
        <taxon>Bacteria</taxon>
        <taxon>Pseudomonadati</taxon>
        <taxon>Pseudomonadota</taxon>
        <taxon>Betaproteobacteria</taxon>
        <taxon>Burkholderiales</taxon>
        <taxon>Alcaligenaceae</taxon>
        <taxon>Bordetella</taxon>
    </lineage>
</organism>
<keyword evidence="2" id="KW-1185">Reference proteome</keyword>
<dbReference type="EMBL" id="JAXUBE010000056">
    <property type="protein sequence ID" value="MEB2664472.1"/>
    <property type="molecule type" value="Genomic_DNA"/>
</dbReference>
<dbReference type="RefSeq" id="WP_195826966.1">
    <property type="nucleotide sequence ID" value="NZ_JAXUBE010000056.1"/>
</dbReference>
<evidence type="ECO:0000313" key="2">
    <source>
        <dbReference type="Proteomes" id="UP001324595"/>
    </source>
</evidence>
<dbReference type="GO" id="GO:0009029">
    <property type="term" value="F:lipid-A 4'-kinase activity"/>
    <property type="evidence" value="ECO:0007669"/>
    <property type="project" value="UniProtKB-EC"/>
</dbReference>